<sequence length="93" mass="10198">MSDGEASVTISGTGEVAGAVGYDVEHVELDGGETQLVRITFDLWELSASVDFHVDQAEEFIIQLRDEVVRAKQARLEWETNTDPESGIAEVCE</sequence>
<keyword evidence="2" id="KW-1185">Reference proteome</keyword>
<evidence type="ECO:0000313" key="1">
    <source>
        <dbReference type="EMBL" id="MFC6893624.1"/>
    </source>
</evidence>
<proteinExistence type="predicted"/>
<name>A0ABD5UW28_9EURY</name>
<dbReference type="EMBL" id="JBHSXL010000010">
    <property type="protein sequence ID" value="MFC6893624.1"/>
    <property type="molecule type" value="Genomic_DNA"/>
</dbReference>
<dbReference type="AlphaFoldDB" id="A0ABD5UW28"/>
<organism evidence="1 2">
    <name type="scientific">Halopenitus salinus</name>
    <dbReference type="NCBI Taxonomy" id="1198295"/>
    <lineage>
        <taxon>Archaea</taxon>
        <taxon>Methanobacteriati</taxon>
        <taxon>Methanobacteriota</taxon>
        <taxon>Stenosarchaea group</taxon>
        <taxon>Halobacteria</taxon>
        <taxon>Halobacteriales</taxon>
        <taxon>Haloferacaceae</taxon>
        <taxon>Halopenitus</taxon>
    </lineage>
</organism>
<dbReference type="Proteomes" id="UP001596296">
    <property type="component" value="Unassembled WGS sequence"/>
</dbReference>
<accession>A0ABD5UW28</accession>
<protein>
    <submittedName>
        <fullName evidence="1">Uncharacterized protein</fullName>
    </submittedName>
</protein>
<reference evidence="1 2" key="1">
    <citation type="journal article" date="2019" name="Int. J. Syst. Evol. Microbiol.">
        <title>The Global Catalogue of Microorganisms (GCM) 10K type strain sequencing project: providing services to taxonomists for standard genome sequencing and annotation.</title>
        <authorList>
            <consortium name="The Broad Institute Genomics Platform"/>
            <consortium name="The Broad Institute Genome Sequencing Center for Infectious Disease"/>
            <person name="Wu L."/>
            <person name="Ma J."/>
        </authorList>
    </citation>
    <scope>NUCLEOTIDE SEQUENCE [LARGE SCALE GENOMIC DNA]</scope>
    <source>
        <strain evidence="1 2">SKJ47</strain>
    </source>
</reference>
<dbReference type="RefSeq" id="WP_379745754.1">
    <property type="nucleotide sequence ID" value="NZ_JBHSVN010000001.1"/>
</dbReference>
<evidence type="ECO:0000313" key="2">
    <source>
        <dbReference type="Proteomes" id="UP001596296"/>
    </source>
</evidence>
<gene>
    <name evidence="1" type="ORF">ACFQE9_13565</name>
</gene>
<comment type="caution">
    <text evidence="1">The sequence shown here is derived from an EMBL/GenBank/DDBJ whole genome shotgun (WGS) entry which is preliminary data.</text>
</comment>